<dbReference type="PANTHER" id="PTHR10039:SF15">
    <property type="entry name" value="NACHT DOMAIN-CONTAINING PROTEIN"/>
    <property type="match status" value="1"/>
</dbReference>
<gene>
    <name evidence="3" type="ORF">EV420DRAFT_1280272</name>
</gene>
<dbReference type="AlphaFoldDB" id="A0AA39J9Z5"/>
<dbReference type="EMBL" id="JAUEPS010000101">
    <property type="protein sequence ID" value="KAK0438150.1"/>
    <property type="molecule type" value="Genomic_DNA"/>
</dbReference>
<name>A0AA39J9Z5_ARMTA</name>
<proteinExistence type="predicted"/>
<dbReference type="Gene3D" id="3.40.50.300">
    <property type="entry name" value="P-loop containing nucleotide triphosphate hydrolases"/>
    <property type="match status" value="1"/>
</dbReference>
<reference evidence="3" key="1">
    <citation type="submission" date="2023-06" db="EMBL/GenBank/DDBJ databases">
        <authorList>
            <consortium name="Lawrence Berkeley National Laboratory"/>
            <person name="Ahrendt S."/>
            <person name="Sahu N."/>
            <person name="Indic B."/>
            <person name="Wong-Bajracharya J."/>
            <person name="Merenyi Z."/>
            <person name="Ke H.-M."/>
            <person name="Monk M."/>
            <person name="Kocsube S."/>
            <person name="Drula E."/>
            <person name="Lipzen A."/>
            <person name="Balint B."/>
            <person name="Henrissat B."/>
            <person name="Andreopoulos B."/>
            <person name="Martin F.M."/>
            <person name="Harder C.B."/>
            <person name="Rigling D."/>
            <person name="Ford K.L."/>
            <person name="Foster G.D."/>
            <person name="Pangilinan J."/>
            <person name="Papanicolaou A."/>
            <person name="Barry K."/>
            <person name="LaButti K."/>
            <person name="Viragh M."/>
            <person name="Koriabine M."/>
            <person name="Yan M."/>
            <person name="Riley R."/>
            <person name="Champramary S."/>
            <person name="Plett K.L."/>
            <person name="Tsai I.J."/>
            <person name="Slot J."/>
            <person name="Sipos G."/>
            <person name="Plett J."/>
            <person name="Nagy L.G."/>
            <person name="Grigoriev I.V."/>
        </authorList>
    </citation>
    <scope>NUCLEOTIDE SEQUENCE</scope>
    <source>
        <strain evidence="3">CCBAS 213</strain>
    </source>
</reference>
<keyword evidence="1" id="KW-0677">Repeat</keyword>
<dbReference type="Pfam" id="PF24883">
    <property type="entry name" value="NPHP3_N"/>
    <property type="match status" value="1"/>
</dbReference>
<dbReference type="InterPro" id="IPR027417">
    <property type="entry name" value="P-loop_NTPase"/>
</dbReference>
<evidence type="ECO:0000259" key="2">
    <source>
        <dbReference type="Pfam" id="PF24883"/>
    </source>
</evidence>
<accession>A0AA39J9Z5</accession>
<comment type="caution">
    <text evidence="3">The sequence shown here is derived from an EMBL/GenBank/DDBJ whole genome shotgun (WGS) entry which is preliminary data.</text>
</comment>
<sequence length="263" mass="29532">MCVYLADEKAKTLAAWLSSLDYNAVQRNTLRKRVGDTGQWFLDSSKFRSWVDGSGTSRTLWCPGDPGAGKTVLASLIVDYLRPLVAQKNMAVLCVFCDYRNAGAQTVTSIIRSLLKQLIPIDAGLYSSIESLYEKCHNDQIDPSLDDLEAHLSTQLKKYSPVYLVLDALDEFPGDYGEWRNLIAALESLGDNVRLLVTSRNYSTIRKLFEGDDELCIRAEDGDIRKFITSQLDVAGRFNLYLKDRDDLREKILTGVVEKAKGM</sequence>
<dbReference type="InterPro" id="IPR056884">
    <property type="entry name" value="NPHP3-like_N"/>
</dbReference>
<keyword evidence="4" id="KW-1185">Reference proteome</keyword>
<dbReference type="RefSeq" id="XP_060322830.1">
    <property type="nucleotide sequence ID" value="XM_060468195.1"/>
</dbReference>
<feature type="domain" description="Nephrocystin 3-like N-terminal" evidence="2">
    <location>
        <begin position="36"/>
        <end position="200"/>
    </location>
</feature>
<evidence type="ECO:0000313" key="3">
    <source>
        <dbReference type="EMBL" id="KAK0438150.1"/>
    </source>
</evidence>
<dbReference type="PANTHER" id="PTHR10039">
    <property type="entry name" value="AMELOGENIN"/>
    <property type="match status" value="1"/>
</dbReference>
<dbReference type="GeneID" id="85351743"/>
<dbReference type="SUPFAM" id="SSF52540">
    <property type="entry name" value="P-loop containing nucleoside triphosphate hydrolases"/>
    <property type="match status" value="1"/>
</dbReference>
<dbReference type="Proteomes" id="UP001175211">
    <property type="component" value="Unassembled WGS sequence"/>
</dbReference>
<evidence type="ECO:0000313" key="4">
    <source>
        <dbReference type="Proteomes" id="UP001175211"/>
    </source>
</evidence>
<protein>
    <recommendedName>
        <fullName evidence="2">Nephrocystin 3-like N-terminal domain-containing protein</fullName>
    </recommendedName>
</protein>
<evidence type="ECO:0000256" key="1">
    <source>
        <dbReference type="ARBA" id="ARBA00022737"/>
    </source>
</evidence>
<organism evidence="3 4">
    <name type="scientific">Armillaria tabescens</name>
    <name type="common">Ringless honey mushroom</name>
    <name type="synonym">Agaricus tabescens</name>
    <dbReference type="NCBI Taxonomy" id="1929756"/>
    <lineage>
        <taxon>Eukaryota</taxon>
        <taxon>Fungi</taxon>
        <taxon>Dikarya</taxon>
        <taxon>Basidiomycota</taxon>
        <taxon>Agaricomycotina</taxon>
        <taxon>Agaricomycetes</taxon>
        <taxon>Agaricomycetidae</taxon>
        <taxon>Agaricales</taxon>
        <taxon>Marasmiineae</taxon>
        <taxon>Physalacriaceae</taxon>
        <taxon>Desarmillaria</taxon>
    </lineage>
</organism>